<evidence type="ECO:0000313" key="1">
    <source>
        <dbReference type="EMBL" id="WQH06825.1"/>
    </source>
</evidence>
<keyword evidence="2" id="KW-1185">Reference proteome</keyword>
<dbReference type="EMBL" id="CP140152">
    <property type="protein sequence ID" value="WQH06825.1"/>
    <property type="molecule type" value="Genomic_DNA"/>
</dbReference>
<organism evidence="1 2">
    <name type="scientific">Duganella zoogloeoides</name>
    <dbReference type="NCBI Taxonomy" id="75659"/>
    <lineage>
        <taxon>Bacteria</taxon>
        <taxon>Pseudomonadati</taxon>
        <taxon>Pseudomonadota</taxon>
        <taxon>Betaproteobacteria</taxon>
        <taxon>Burkholderiales</taxon>
        <taxon>Oxalobacteraceae</taxon>
        <taxon>Telluria group</taxon>
        <taxon>Duganella</taxon>
    </lineage>
</organism>
<name>A0ABZ0Y475_9BURK</name>
<proteinExistence type="predicted"/>
<reference evidence="1 2" key="1">
    <citation type="submission" date="2023-11" db="EMBL/GenBank/DDBJ databases">
        <title>MicrobeMod: A computational toolkit for identifying prokaryotic methylation and restriction-modification with nanopore sequencing.</title>
        <authorList>
            <person name="Crits-Christoph A."/>
            <person name="Kang S.C."/>
            <person name="Lee H."/>
            <person name="Ostrov N."/>
        </authorList>
    </citation>
    <scope>NUCLEOTIDE SEQUENCE [LARGE SCALE GENOMIC DNA]</scope>
    <source>
        <strain evidence="1 2">ATCC 25935</strain>
    </source>
</reference>
<protein>
    <submittedName>
        <fullName evidence="1">Uncharacterized protein</fullName>
    </submittedName>
</protein>
<evidence type="ECO:0000313" key="2">
    <source>
        <dbReference type="Proteomes" id="UP001326110"/>
    </source>
</evidence>
<sequence>MKIDLNELEALARAATPGPWELNRHGAVIGGPVQQYANGKGQNQLAMATGAVWMRLDEMACNAAHIAAANPSAVLELIALARQAYGAETVAIPLVSGEELLARTQPLPKWIDDMKGGGPTTDSLIEYIEQLRGAPHAQQPAPGAAVVVKDFDIEDAQVLFSAAENMRSADKTGPVVDARFRIAYKVEQIAKRMFAQPPAGAQPVQQPAPHVQRWQDRYNHGVRSPAKIECMRLEVEDWRALFAATAPATSVQPFQQRVQPWMMACFGAEISADTKERNHRFFEESTELVQACGMTPSEAHQLVDYVYGRPVGEPAQEVGGVMVTLAALCLANGLDMHQAAEVELARIWTKVESIRAKQAAKPKHSPLPAPANYAATIDAALVAFCDQEGYPSDDPVDDLIRKAFGAGARFAFDLKGNA</sequence>
<gene>
    <name evidence="1" type="ORF">SR858_10995</name>
</gene>
<accession>A0ABZ0Y475</accession>
<dbReference type="Proteomes" id="UP001326110">
    <property type="component" value="Chromosome"/>
</dbReference>
<dbReference type="RefSeq" id="WP_019920830.1">
    <property type="nucleotide sequence ID" value="NZ_CP140152.1"/>
</dbReference>